<feature type="region of interest" description="Disordered" evidence="6">
    <location>
        <begin position="1"/>
        <end position="51"/>
    </location>
</feature>
<evidence type="ECO:0000313" key="9">
    <source>
        <dbReference type="Proteomes" id="UP000747542"/>
    </source>
</evidence>
<dbReference type="EMBL" id="JAHLQT010022636">
    <property type="protein sequence ID" value="KAG7166306.1"/>
    <property type="molecule type" value="Genomic_DNA"/>
</dbReference>
<comment type="pathway">
    <text evidence="1">Protein modification; protein ubiquitination.</text>
</comment>
<reference evidence="8" key="1">
    <citation type="journal article" date="2021" name="Sci. Adv.">
        <title>The American lobster genome reveals insights on longevity, neural, and immune adaptations.</title>
        <authorList>
            <person name="Polinski J.M."/>
            <person name="Zimin A.V."/>
            <person name="Clark K.F."/>
            <person name="Kohn A.B."/>
            <person name="Sadowski N."/>
            <person name="Timp W."/>
            <person name="Ptitsyn A."/>
            <person name="Khanna P."/>
            <person name="Romanova D.Y."/>
            <person name="Williams P."/>
            <person name="Greenwood S.J."/>
            <person name="Moroz L.L."/>
            <person name="Walt D.R."/>
            <person name="Bodnar A.G."/>
        </authorList>
    </citation>
    <scope>NUCLEOTIDE SEQUENCE</scope>
    <source>
        <strain evidence="8">GMGI-L3</strain>
    </source>
</reference>
<dbReference type="PROSITE" id="PS51872">
    <property type="entry name" value="ZF_ZBR"/>
    <property type="match status" value="1"/>
</dbReference>
<dbReference type="UniPathway" id="UPA00143"/>
<evidence type="ECO:0000313" key="8">
    <source>
        <dbReference type="EMBL" id="KAG7166306.1"/>
    </source>
</evidence>
<keyword evidence="5" id="KW-0862">Zinc</keyword>
<feature type="region of interest" description="Disordered" evidence="6">
    <location>
        <begin position="292"/>
        <end position="321"/>
    </location>
</feature>
<organism evidence="8 9">
    <name type="scientific">Homarus americanus</name>
    <name type="common">American lobster</name>
    <dbReference type="NCBI Taxonomy" id="6706"/>
    <lineage>
        <taxon>Eukaryota</taxon>
        <taxon>Metazoa</taxon>
        <taxon>Ecdysozoa</taxon>
        <taxon>Arthropoda</taxon>
        <taxon>Crustacea</taxon>
        <taxon>Multicrustacea</taxon>
        <taxon>Malacostraca</taxon>
        <taxon>Eumalacostraca</taxon>
        <taxon>Eucarida</taxon>
        <taxon>Decapoda</taxon>
        <taxon>Pleocyemata</taxon>
        <taxon>Astacidea</taxon>
        <taxon>Nephropoidea</taxon>
        <taxon>Nephropidae</taxon>
        <taxon>Homarus</taxon>
    </lineage>
</organism>
<protein>
    <submittedName>
        <fullName evidence="8">F-box only protein 43-like</fullName>
    </submittedName>
</protein>
<name>A0A8J5JZ70_HOMAM</name>
<dbReference type="GO" id="GO:0016567">
    <property type="term" value="P:protein ubiquitination"/>
    <property type="evidence" value="ECO:0007669"/>
    <property type="project" value="UniProtKB-UniPathway"/>
</dbReference>
<dbReference type="CDD" id="cd20348">
    <property type="entry name" value="BRcat_RBR_EMI"/>
    <property type="match status" value="1"/>
</dbReference>
<dbReference type="GO" id="GO:0005634">
    <property type="term" value="C:nucleus"/>
    <property type="evidence" value="ECO:0007669"/>
    <property type="project" value="TreeGrafter"/>
</dbReference>
<evidence type="ECO:0000256" key="4">
    <source>
        <dbReference type="ARBA" id="ARBA00022786"/>
    </source>
</evidence>
<dbReference type="AlphaFoldDB" id="A0A8J5JZ70"/>
<evidence type="ECO:0000256" key="2">
    <source>
        <dbReference type="ARBA" id="ARBA00022723"/>
    </source>
</evidence>
<keyword evidence="3" id="KW-0863">Zinc-finger</keyword>
<accession>A0A8J5JZ70</accession>
<feature type="compositionally biased region" description="Polar residues" evidence="6">
    <location>
        <begin position="25"/>
        <end position="42"/>
    </location>
</feature>
<dbReference type="GO" id="GO:0045835">
    <property type="term" value="P:negative regulation of meiotic nuclear division"/>
    <property type="evidence" value="ECO:0007669"/>
    <property type="project" value="InterPro"/>
</dbReference>
<evidence type="ECO:0000256" key="6">
    <source>
        <dbReference type="SAM" id="MobiDB-lite"/>
    </source>
</evidence>
<evidence type="ECO:0000256" key="5">
    <source>
        <dbReference type="ARBA" id="ARBA00022833"/>
    </source>
</evidence>
<comment type="caution">
    <text evidence="8">The sequence shown here is derived from an EMBL/GenBank/DDBJ whole genome shotgun (WGS) entry which is preliminary data.</text>
</comment>
<evidence type="ECO:0000256" key="3">
    <source>
        <dbReference type="ARBA" id="ARBA00022771"/>
    </source>
</evidence>
<dbReference type="GO" id="GO:0007088">
    <property type="term" value="P:regulation of mitotic nuclear division"/>
    <property type="evidence" value="ECO:0007669"/>
    <property type="project" value="InterPro"/>
</dbReference>
<dbReference type="Gene3D" id="2.20.25.20">
    <property type="match status" value="1"/>
</dbReference>
<dbReference type="InterPro" id="IPR044064">
    <property type="entry name" value="ZF_ZBR"/>
</dbReference>
<feature type="domain" description="ZBR-type" evidence="7">
    <location>
        <begin position="478"/>
        <end position="527"/>
    </location>
</feature>
<sequence>MEDEVGGEAVEDKQHRLHLAAPRPDNSTNDSGYSSDVFTSPEFSRGPLQLSRGDAIKEDVLTSTPQSYITHDGGEVFSPPLPKIEALTDNTSRSRQISLGDSALYITTPLESCELEMTCEGECGEEVGNVFPKSELMVTGRTKSTVNEQLKSTVKSPVTEQIKSTVKSPVTEQIKSTVKSPVTEQIKSAIKSLVTEQIKSTVKCTVYEQIKSTVKSPVTEQIKSTVKSPVTEQIKSTVKSPVTEQIKSTVKSPVYEQIKSAIKSLVTEQIKSTVKCTVYEQIKSTENEPTVKQRTSTVIKQTKSTGTLPKRYTHSDDTTQPKSPLMRCIVKRRKPQHVFIRLLKDAEYLVFNILEYLSGQELVHVSHVSQQLRQIVLQDKTLNSRRMTFINARLKEKREVGKENFKLKRLHEGGASSSLGTLSPRKELCAIENINTASSKKDPHPASPKKVPPTVGVKSLTLSDKFMEEGRKLPQGEQLQKCVKCKAPAKVQKPQHRAVCSSKTCGYDYCTRCALPSHRKLQDCTVLKPRTRQGAGIFSNKCKRSLRRL</sequence>
<keyword evidence="4" id="KW-0833">Ubl conjugation pathway</keyword>
<feature type="compositionally biased region" description="Polar residues" evidence="6">
    <location>
        <begin position="292"/>
        <end position="307"/>
    </location>
</feature>
<dbReference type="GO" id="GO:0008270">
    <property type="term" value="F:zinc ion binding"/>
    <property type="evidence" value="ECO:0007669"/>
    <property type="project" value="UniProtKB-KW"/>
</dbReference>
<evidence type="ECO:0000256" key="1">
    <source>
        <dbReference type="ARBA" id="ARBA00004906"/>
    </source>
</evidence>
<dbReference type="InterPro" id="IPR047147">
    <property type="entry name" value="FBX5_43"/>
</dbReference>
<evidence type="ECO:0000259" key="7">
    <source>
        <dbReference type="PROSITE" id="PS51872"/>
    </source>
</evidence>
<dbReference type="Proteomes" id="UP000747542">
    <property type="component" value="Unassembled WGS sequence"/>
</dbReference>
<gene>
    <name evidence="8" type="primary">Fbxo43-L</name>
    <name evidence="8" type="ORF">Hamer_G011136</name>
</gene>
<keyword evidence="2" id="KW-0479">Metal-binding</keyword>
<dbReference type="PANTHER" id="PTHR15493">
    <property type="entry name" value="F-BOX ONLY PROTEIN 5 AND 43"/>
    <property type="match status" value="1"/>
</dbReference>
<dbReference type="PANTHER" id="PTHR15493:SF9">
    <property type="entry name" value="GH14043P"/>
    <property type="match status" value="1"/>
</dbReference>
<keyword evidence="9" id="KW-1185">Reference proteome</keyword>
<proteinExistence type="predicted"/>